<proteinExistence type="predicted"/>
<accession>A0A2U1UY90</accession>
<dbReference type="OrthoDB" id="9803878at2"/>
<gene>
    <name evidence="1" type="ORF">CR165_22260</name>
</gene>
<comment type="caution">
    <text evidence="1">The sequence shown here is derived from an EMBL/GenBank/DDBJ whole genome shotgun (WGS) entry which is preliminary data.</text>
</comment>
<evidence type="ECO:0000313" key="2">
    <source>
        <dbReference type="Proteomes" id="UP000245048"/>
    </source>
</evidence>
<organism evidence="1 2">
    <name type="scientific">Teichococcus aestuarii</name>
    <dbReference type="NCBI Taxonomy" id="568898"/>
    <lineage>
        <taxon>Bacteria</taxon>
        <taxon>Pseudomonadati</taxon>
        <taxon>Pseudomonadota</taxon>
        <taxon>Alphaproteobacteria</taxon>
        <taxon>Acetobacterales</taxon>
        <taxon>Roseomonadaceae</taxon>
        <taxon>Roseomonas</taxon>
    </lineage>
</organism>
<sequence>MTVLMGCGVAGALLRKALLAGRRRPGQAWADGPDALEQALHDWRPLQGTNLVHHSGCGVQYVEIRYSERLAQVGIGTVGRQHRRQRRPCAVESVIGLFKTGVIRRRGPWRGLEGIYFNDYPAGMVFSGGTQASAKVMRLLVYVLKGGWTTRASRR</sequence>
<name>A0A2U1UY90_9PROT</name>
<dbReference type="AlphaFoldDB" id="A0A2U1UY90"/>
<dbReference type="EMBL" id="PDOA01000029">
    <property type="protein sequence ID" value="PWC26614.1"/>
    <property type="molecule type" value="Genomic_DNA"/>
</dbReference>
<reference evidence="2" key="1">
    <citation type="submission" date="2017-10" db="EMBL/GenBank/DDBJ databases">
        <authorList>
            <person name="Toshchakov S.V."/>
            <person name="Goeva M.A."/>
        </authorList>
    </citation>
    <scope>NUCLEOTIDE SEQUENCE [LARGE SCALE GENOMIC DNA]</scope>
    <source>
        <strain evidence="2">JR1/69-1-13</strain>
    </source>
</reference>
<keyword evidence="2" id="KW-1185">Reference proteome</keyword>
<dbReference type="Proteomes" id="UP000245048">
    <property type="component" value="Unassembled WGS sequence"/>
</dbReference>
<evidence type="ECO:0000313" key="1">
    <source>
        <dbReference type="EMBL" id="PWC26614.1"/>
    </source>
</evidence>
<protein>
    <submittedName>
        <fullName evidence="1">Uncharacterized protein</fullName>
    </submittedName>
</protein>